<evidence type="ECO:0000313" key="3">
    <source>
        <dbReference type="Proteomes" id="UP000800038"/>
    </source>
</evidence>
<feature type="transmembrane region" description="Helical" evidence="1">
    <location>
        <begin position="46"/>
        <end position="66"/>
    </location>
</feature>
<dbReference type="EMBL" id="ML976023">
    <property type="protein sequence ID" value="KAF1943643.1"/>
    <property type="molecule type" value="Genomic_DNA"/>
</dbReference>
<keyword evidence="1" id="KW-0472">Membrane</keyword>
<dbReference type="AlphaFoldDB" id="A0A6A5STZ5"/>
<accession>A0A6A5STZ5</accession>
<sequence>MSGFSRDMQVVLVDLVSCGTETASRNACYRPEKEAGRPATAPLTGVTGLCYSSFFSFFLLLFFCGVDRIGVMISPFVNYVEITILACDQKQDLIPSHIGELALVC</sequence>
<evidence type="ECO:0000313" key="2">
    <source>
        <dbReference type="EMBL" id="KAF1943643.1"/>
    </source>
</evidence>
<keyword evidence="1" id="KW-0812">Transmembrane</keyword>
<name>A0A6A5STZ5_9PLEO</name>
<dbReference type="Proteomes" id="UP000800038">
    <property type="component" value="Unassembled WGS sequence"/>
</dbReference>
<gene>
    <name evidence="2" type="ORF">EJ02DRAFT_125592</name>
</gene>
<organism evidence="2 3">
    <name type="scientific">Clathrospora elynae</name>
    <dbReference type="NCBI Taxonomy" id="706981"/>
    <lineage>
        <taxon>Eukaryota</taxon>
        <taxon>Fungi</taxon>
        <taxon>Dikarya</taxon>
        <taxon>Ascomycota</taxon>
        <taxon>Pezizomycotina</taxon>
        <taxon>Dothideomycetes</taxon>
        <taxon>Pleosporomycetidae</taxon>
        <taxon>Pleosporales</taxon>
        <taxon>Diademaceae</taxon>
        <taxon>Clathrospora</taxon>
    </lineage>
</organism>
<keyword evidence="1" id="KW-1133">Transmembrane helix</keyword>
<keyword evidence="3" id="KW-1185">Reference proteome</keyword>
<proteinExistence type="predicted"/>
<protein>
    <submittedName>
        <fullName evidence="2">Uncharacterized protein</fullName>
    </submittedName>
</protein>
<evidence type="ECO:0000256" key="1">
    <source>
        <dbReference type="SAM" id="Phobius"/>
    </source>
</evidence>
<reference evidence="2" key="1">
    <citation type="journal article" date="2020" name="Stud. Mycol.">
        <title>101 Dothideomycetes genomes: a test case for predicting lifestyles and emergence of pathogens.</title>
        <authorList>
            <person name="Haridas S."/>
            <person name="Albert R."/>
            <person name="Binder M."/>
            <person name="Bloem J."/>
            <person name="Labutti K."/>
            <person name="Salamov A."/>
            <person name="Andreopoulos B."/>
            <person name="Baker S."/>
            <person name="Barry K."/>
            <person name="Bills G."/>
            <person name="Bluhm B."/>
            <person name="Cannon C."/>
            <person name="Castanera R."/>
            <person name="Culley D."/>
            <person name="Daum C."/>
            <person name="Ezra D."/>
            <person name="Gonzalez J."/>
            <person name="Henrissat B."/>
            <person name="Kuo A."/>
            <person name="Liang C."/>
            <person name="Lipzen A."/>
            <person name="Lutzoni F."/>
            <person name="Magnuson J."/>
            <person name="Mondo S."/>
            <person name="Nolan M."/>
            <person name="Ohm R."/>
            <person name="Pangilinan J."/>
            <person name="Park H.-J."/>
            <person name="Ramirez L."/>
            <person name="Alfaro M."/>
            <person name="Sun H."/>
            <person name="Tritt A."/>
            <person name="Yoshinaga Y."/>
            <person name="Zwiers L.-H."/>
            <person name="Turgeon B."/>
            <person name="Goodwin S."/>
            <person name="Spatafora J."/>
            <person name="Crous P."/>
            <person name="Grigoriev I."/>
        </authorList>
    </citation>
    <scope>NUCLEOTIDE SEQUENCE</scope>
    <source>
        <strain evidence="2">CBS 161.51</strain>
    </source>
</reference>